<evidence type="ECO:0000313" key="6">
    <source>
        <dbReference type="EMBL" id="NYT36408.1"/>
    </source>
</evidence>
<feature type="domain" description="D-isomer specific 2-hydroxyacid dehydrogenase NAD-binding" evidence="5">
    <location>
        <begin position="103"/>
        <end position="279"/>
    </location>
</feature>
<organism evidence="6 7">
    <name type="scientific">Allopusillimonas soli</name>
    <dbReference type="NCBI Taxonomy" id="659016"/>
    <lineage>
        <taxon>Bacteria</taxon>
        <taxon>Pseudomonadati</taxon>
        <taxon>Pseudomonadota</taxon>
        <taxon>Betaproteobacteria</taxon>
        <taxon>Burkholderiales</taxon>
        <taxon>Alcaligenaceae</taxon>
        <taxon>Allopusillimonas</taxon>
    </lineage>
</organism>
<feature type="domain" description="D-isomer specific 2-hydroxyacid dehydrogenase catalytic" evidence="4">
    <location>
        <begin position="11"/>
        <end position="310"/>
    </location>
</feature>
<dbReference type="InterPro" id="IPR036291">
    <property type="entry name" value="NAD(P)-bd_dom_sf"/>
</dbReference>
<name>A0A853F9D4_9BURK</name>
<comment type="caution">
    <text evidence="6">The sequence shown here is derived from an EMBL/GenBank/DDBJ whole genome shotgun (WGS) entry which is preliminary data.</text>
</comment>
<evidence type="ECO:0000256" key="2">
    <source>
        <dbReference type="ARBA" id="ARBA00023027"/>
    </source>
</evidence>
<dbReference type="Proteomes" id="UP000580517">
    <property type="component" value="Unassembled WGS sequence"/>
</dbReference>
<dbReference type="GO" id="GO:0051287">
    <property type="term" value="F:NAD binding"/>
    <property type="evidence" value="ECO:0007669"/>
    <property type="project" value="InterPro"/>
</dbReference>
<dbReference type="OrthoDB" id="9805416at2"/>
<dbReference type="SUPFAM" id="SSF52283">
    <property type="entry name" value="Formate/glycerate dehydrogenase catalytic domain-like"/>
    <property type="match status" value="1"/>
</dbReference>
<dbReference type="EMBL" id="JACCEW010000002">
    <property type="protein sequence ID" value="NYT36408.1"/>
    <property type="molecule type" value="Genomic_DNA"/>
</dbReference>
<evidence type="ECO:0000313" key="7">
    <source>
        <dbReference type="Proteomes" id="UP000580517"/>
    </source>
</evidence>
<keyword evidence="7" id="KW-1185">Reference proteome</keyword>
<reference evidence="6 7" key="1">
    <citation type="submission" date="2020-07" db="EMBL/GenBank/DDBJ databases">
        <title>Taxonomic revisions and descriptions of new bacterial species based on genomic comparisons in the high-G+C-content subgroup of the family Alcaligenaceae.</title>
        <authorList>
            <person name="Szabo A."/>
            <person name="Felfoldi T."/>
        </authorList>
    </citation>
    <scope>NUCLEOTIDE SEQUENCE [LARGE SCALE GENOMIC DNA]</scope>
    <source>
        <strain evidence="6 7">DSM 25264</strain>
    </source>
</reference>
<dbReference type="Pfam" id="PF00389">
    <property type="entry name" value="2-Hacid_dh"/>
    <property type="match status" value="1"/>
</dbReference>
<gene>
    <name evidence="6" type="ORF">H0A68_05950</name>
</gene>
<dbReference type="RefSeq" id="WP_129968389.1">
    <property type="nucleotide sequence ID" value="NZ_JACCEW010000002.1"/>
</dbReference>
<evidence type="ECO:0000259" key="5">
    <source>
        <dbReference type="Pfam" id="PF02826"/>
    </source>
</evidence>
<evidence type="ECO:0000256" key="1">
    <source>
        <dbReference type="ARBA" id="ARBA00023002"/>
    </source>
</evidence>
<comment type="similarity">
    <text evidence="3">Belongs to the D-isomer specific 2-hydroxyacid dehydrogenase family.</text>
</comment>
<sequence>MGCKIVVGFKLAQEYQERLHERFPKLDWIFSRSKHETLSEVRNADAFFGWPTDQIIAAGKRLRWLHLLGAGADGFNVETARLRQILVSNNRGVAASNIAEHVLALMLSFARDLPALSHAQQHRRWTKSHELTLFELSGQTLGIIGLGAIGQALAKKANALGMRVLGVRRSSRPVACVAELYSASQIPDMASQCHHVVACLPGTQESNNLINAKIFGAMRPGSYFYNVGRGATVHTEHLVEALDNGILAGAGLDVVEPEPLPEDHPLWGHPRVIMTSHTAGNTASYWARGIVLFEQNLVAFLSGEELVTKVDLQRGY</sequence>
<dbReference type="SUPFAM" id="SSF51735">
    <property type="entry name" value="NAD(P)-binding Rossmann-fold domains"/>
    <property type="match status" value="1"/>
</dbReference>
<keyword evidence="2" id="KW-0520">NAD</keyword>
<dbReference type="CDD" id="cd05300">
    <property type="entry name" value="2-Hacid_dh_1"/>
    <property type="match status" value="1"/>
</dbReference>
<dbReference type="PANTHER" id="PTHR43333">
    <property type="entry name" value="2-HACID_DH_C DOMAIN-CONTAINING PROTEIN"/>
    <property type="match status" value="1"/>
</dbReference>
<dbReference type="PANTHER" id="PTHR43333:SF1">
    <property type="entry name" value="D-ISOMER SPECIFIC 2-HYDROXYACID DEHYDROGENASE NAD-BINDING DOMAIN-CONTAINING PROTEIN"/>
    <property type="match status" value="1"/>
</dbReference>
<dbReference type="Pfam" id="PF02826">
    <property type="entry name" value="2-Hacid_dh_C"/>
    <property type="match status" value="1"/>
</dbReference>
<dbReference type="GO" id="GO:0016616">
    <property type="term" value="F:oxidoreductase activity, acting on the CH-OH group of donors, NAD or NADP as acceptor"/>
    <property type="evidence" value="ECO:0007669"/>
    <property type="project" value="InterPro"/>
</dbReference>
<keyword evidence="1 3" id="KW-0560">Oxidoreductase</keyword>
<evidence type="ECO:0000259" key="4">
    <source>
        <dbReference type="Pfam" id="PF00389"/>
    </source>
</evidence>
<dbReference type="InterPro" id="IPR006139">
    <property type="entry name" value="D-isomer_2_OHA_DH_cat_dom"/>
</dbReference>
<evidence type="ECO:0000256" key="3">
    <source>
        <dbReference type="RuleBase" id="RU003719"/>
    </source>
</evidence>
<dbReference type="InterPro" id="IPR006140">
    <property type="entry name" value="D-isomer_DH_NAD-bd"/>
</dbReference>
<accession>A0A853F9D4</accession>
<dbReference type="AlphaFoldDB" id="A0A853F9D4"/>
<protein>
    <submittedName>
        <fullName evidence="6">D-2-hydroxyacid dehydrogenase</fullName>
    </submittedName>
</protein>
<proteinExistence type="inferred from homology"/>
<dbReference type="Gene3D" id="3.40.50.720">
    <property type="entry name" value="NAD(P)-binding Rossmann-like Domain"/>
    <property type="match status" value="2"/>
</dbReference>